<reference evidence="1" key="1">
    <citation type="submission" date="2019-08" db="EMBL/GenBank/DDBJ databases">
        <title>The genome of the North American firefly Photinus pyralis.</title>
        <authorList>
            <consortium name="Photinus pyralis genome working group"/>
            <person name="Fallon T.R."/>
            <person name="Sander Lower S.E."/>
            <person name="Weng J.-K."/>
        </authorList>
    </citation>
    <scope>NUCLEOTIDE SEQUENCE</scope>
    <source>
        <strain evidence="1">TRF0915ILg1</strain>
        <tissue evidence="1">Whole body</tissue>
    </source>
</reference>
<keyword evidence="2" id="KW-1185">Reference proteome</keyword>
<organism evidence="1 2">
    <name type="scientific">Ignelater luminosus</name>
    <name type="common">Cucubano</name>
    <name type="synonym">Pyrophorus luminosus</name>
    <dbReference type="NCBI Taxonomy" id="2038154"/>
    <lineage>
        <taxon>Eukaryota</taxon>
        <taxon>Metazoa</taxon>
        <taxon>Ecdysozoa</taxon>
        <taxon>Arthropoda</taxon>
        <taxon>Hexapoda</taxon>
        <taxon>Insecta</taxon>
        <taxon>Pterygota</taxon>
        <taxon>Neoptera</taxon>
        <taxon>Endopterygota</taxon>
        <taxon>Coleoptera</taxon>
        <taxon>Polyphaga</taxon>
        <taxon>Elateriformia</taxon>
        <taxon>Elateroidea</taxon>
        <taxon>Elateridae</taxon>
        <taxon>Agrypninae</taxon>
        <taxon>Pyrophorini</taxon>
        <taxon>Ignelater</taxon>
    </lineage>
</organism>
<proteinExistence type="predicted"/>
<sequence>MGIGKHESQVEDLIKSEKFKDIPFNGSIKFIVLPMTMLLENIIQHMNFNECNMYEGEKQLTVDHILDLMTINLLGKELVDWDATPFVNSWLNCNSRLATDTQVRQRTTKGICENRLAIWNLQ</sequence>
<name>A0A8K0CCH5_IGNLU</name>
<evidence type="ECO:0000313" key="2">
    <source>
        <dbReference type="Proteomes" id="UP000801492"/>
    </source>
</evidence>
<evidence type="ECO:0000313" key="1">
    <source>
        <dbReference type="EMBL" id="KAF2881707.1"/>
    </source>
</evidence>
<dbReference type="AlphaFoldDB" id="A0A8K0CCH5"/>
<comment type="caution">
    <text evidence="1">The sequence shown here is derived from an EMBL/GenBank/DDBJ whole genome shotgun (WGS) entry which is preliminary data.</text>
</comment>
<dbReference type="EMBL" id="VTPC01090706">
    <property type="protein sequence ID" value="KAF2881707.1"/>
    <property type="molecule type" value="Genomic_DNA"/>
</dbReference>
<accession>A0A8K0CCH5</accession>
<protein>
    <submittedName>
        <fullName evidence="1">Uncharacterized protein</fullName>
    </submittedName>
</protein>
<dbReference type="OrthoDB" id="8909466at2759"/>
<dbReference type="Proteomes" id="UP000801492">
    <property type="component" value="Unassembled WGS sequence"/>
</dbReference>
<gene>
    <name evidence="1" type="ORF">ILUMI_24466</name>
</gene>